<reference evidence="1" key="1">
    <citation type="submission" date="2021-08" db="EMBL/GenBank/DDBJ databases">
        <title>The first chromosome-level gecko genome reveals the dynamic sex chromosomes of Neotropical dwarf geckos (Sphaerodactylidae: Sphaerodactylus).</title>
        <authorList>
            <person name="Pinto B.J."/>
            <person name="Keating S.E."/>
            <person name="Gamble T."/>
        </authorList>
    </citation>
    <scope>NUCLEOTIDE SEQUENCE</scope>
    <source>
        <strain evidence="1">TG3544</strain>
    </source>
</reference>
<dbReference type="EMBL" id="CM037625">
    <property type="protein sequence ID" value="KAH7998351.1"/>
    <property type="molecule type" value="Genomic_DNA"/>
</dbReference>
<accession>A0ACB8EZB7</accession>
<organism evidence="1 2">
    <name type="scientific">Sphaerodactylus townsendi</name>
    <dbReference type="NCBI Taxonomy" id="933632"/>
    <lineage>
        <taxon>Eukaryota</taxon>
        <taxon>Metazoa</taxon>
        <taxon>Chordata</taxon>
        <taxon>Craniata</taxon>
        <taxon>Vertebrata</taxon>
        <taxon>Euteleostomi</taxon>
        <taxon>Lepidosauria</taxon>
        <taxon>Squamata</taxon>
        <taxon>Bifurcata</taxon>
        <taxon>Gekkota</taxon>
        <taxon>Sphaerodactylidae</taxon>
        <taxon>Sphaerodactylus</taxon>
    </lineage>
</organism>
<protein>
    <submittedName>
        <fullName evidence="1">Uncharacterized protein</fullName>
    </submittedName>
</protein>
<comment type="caution">
    <text evidence="1">The sequence shown here is derived from an EMBL/GenBank/DDBJ whole genome shotgun (WGS) entry which is preliminary data.</text>
</comment>
<keyword evidence="2" id="KW-1185">Reference proteome</keyword>
<evidence type="ECO:0000313" key="1">
    <source>
        <dbReference type="EMBL" id="KAH7998351.1"/>
    </source>
</evidence>
<dbReference type="Proteomes" id="UP000827872">
    <property type="component" value="Linkage Group LG12"/>
</dbReference>
<gene>
    <name evidence="1" type="ORF">K3G42_015388</name>
</gene>
<evidence type="ECO:0000313" key="2">
    <source>
        <dbReference type="Proteomes" id="UP000827872"/>
    </source>
</evidence>
<sequence length="329" mass="35948">MASSKLSVSLGKAVFHCNKDSVKQQLRSIYLGTRRQKALKPTHPSTQVLCNQWEKNKTQRENTKTDASCPMGSEFLRSKYPNTIPHGLTSLMYKINKLVLVSEAEAVPPCTPVAFPHCPQLQQQPPPLTSSLPAAALQGRETSTEEWHVAQVSTPNWSLQGATGNMPRAPPTGSTEPRPSSAKDLCRKALIKTLGEDNQSGDSSQEEDTSESMLEANASGKGGMTHTRNATAMPTFRSISSKESVNAEVPLNVCSNTTQCLAEERQWEPFPVDFSQPSTREEKIPGTLVHCSSGEKRQAYSFVPADSKKYKPMSVDAWQASGTEISLLD</sequence>
<name>A0ACB8EZB7_9SAUR</name>
<proteinExistence type="predicted"/>